<dbReference type="GO" id="GO:0046872">
    <property type="term" value="F:metal ion binding"/>
    <property type="evidence" value="ECO:0007669"/>
    <property type="project" value="UniProtKB-KW"/>
</dbReference>
<dbReference type="PANTHER" id="PTHR13932:SF9">
    <property type="entry name" value="COPROPORPHYRINOGEN III OXIDASE"/>
    <property type="match status" value="1"/>
</dbReference>
<dbReference type="Gene3D" id="3.20.20.70">
    <property type="entry name" value="Aldolase class I"/>
    <property type="match status" value="1"/>
</dbReference>
<reference evidence="7 8" key="1">
    <citation type="submission" date="2015-09" db="EMBL/GenBank/DDBJ databases">
        <title>Genome announcement of multiple Pseudomonas syringae strains.</title>
        <authorList>
            <person name="Thakur S."/>
            <person name="Wang P.W."/>
            <person name="Gong Y."/>
            <person name="Weir B.S."/>
            <person name="Guttman D.S."/>
        </authorList>
    </citation>
    <scope>NUCLEOTIDE SEQUENCE [LARGE SCALE GENOMIC DNA]</scope>
    <source>
        <strain evidence="7 8">ICMP9419</strain>
    </source>
</reference>
<sequence length="442" mass="50154">MYEAYYPLTYYFYPLLGDAVHQRLPQVFESPVAAGVETLLYVHIPYCQDMCRFCPFHVRVDKDTTVYERYTNALCQDIRAEAASARGRSSKLRAVYFGGGSPSVLSPEQLQRIFNAIRESFSLDADAEISFEGEPKTLGDPYRLEILKNEGVQRISFGLQTYDPELRKHFNIAATLDDVANVREQGRRFGFDEINVDMMYNLPGQTLASLDRDLTRLIDDGFDSIDYYNLHYFAFPPKFKRQMEEGSIPAKPSEKIMLALFEQLRHRLAEAGYANVADQIYTRKAKVCEYFRLLWGGGNGEHRAETLAVGSSARGYVDGFSYMKHSNVNKYMDAIEQGLPSIEKSSVALDRPENRGAVMFPKFLRLDKANERALATVNPELIANWIEHGLLSETADAFEVSQRGRLWTNNMTTDLFEATQRQVGGQVLTVLEHKPGARTGSF</sequence>
<keyword evidence="5" id="KW-0411">Iron-sulfur</keyword>
<dbReference type="RefSeq" id="WP_053191835.1">
    <property type="nucleotide sequence ID" value="NZ_LJQD01000327.1"/>
</dbReference>
<evidence type="ECO:0000256" key="2">
    <source>
        <dbReference type="ARBA" id="ARBA00022691"/>
    </source>
</evidence>
<dbReference type="CDD" id="cd01335">
    <property type="entry name" value="Radical_SAM"/>
    <property type="match status" value="1"/>
</dbReference>
<comment type="cofactor">
    <cofactor evidence="1">
        <name>[4Fe-4S] cluster</name>
        <dbReference type="ChEBI" id="CHEBI:49883"/>
    </cofactor>
</comment>
<evidence type="ECO:0000256" key="5">
    <source>
        <dbReference type="ARBA" id="ARBA00023014"/>
    </source>
</evidence>
<dbReference type="SFLD" id="SFLDG01065">
    <property type="entry name" value="anaerobic_coproporphyrinogen-I"/>
    <property type="match status" value="1"/>
</dbReference>
<evidence type="ECO:0000256" key="1">
    <source>
        <dbReference type="ARBA" id="ARBA00001966"/>
    </source>
</evidence>
<dbReference type="SUPFAM" id="SSF102114">
    <property type="entry name" value="Radical SAM enzymes"/>
    <property type="match status" value="1"/>
</dbReference>
<dbReference type="PATRIC" id="fig|264450.4.peg.4390"/>
<dbReference type="PANTHER" id="PTHR13932">
    <property type="entry name" value="COPROPORPHYRINIGEN III OXIDASE"/>
    <property type="match status" value="1"/>
</dbReference>
<gene>
    <name evidence="7" type="ORF">ALO79_200079</name>
</gene>
<keyword evidence="2" id="KW-0949">S-adenosyl-L-methionine</keyword>
<dbReference type="InterPro" id="IPR007197">
    <property type="entry name" value="rSAM"/>
</dbReference>
<dbReference type="GO" id="GO:0003824">
    <property type="term" value="F:catalytic activity"/>
    <property type="evidence" value="ECO:0007669"/>
    <property type="project" value="InterPro"/>
</dbReference>
<dbReference type="EMBL" id="LJQD01000327">
    <property type="protein sequence ID" value="KPW94115.1"/>
    <property type="molecule type" value="Genomic_DNA"/>
</dbReference>
<dbReference type="InterPro" id="IPR058240">
    <property type="entry name" value="rSAM_sf"/>
</dbReference>
<dbReference type="GO" id="GO:0006779">
    <property type="term" value="P:porphyrin-containing compound biosynthetic process"/>
    <property type="evidence" value="ECO:0007669"/>
    <property type="project" value="TreeGrafter"/>
</dbReference>
<dbReference type="AlphaFoldDB" id="A0A0P9N8D1"/>
<dbReference type="Proteomes" id="UP000050381">
    <property type="component" value="Unassembled WGS sequence"/>
</dbReference>
<evidence type="ECO:0000256" key="4">
    <source>
        <dbReference type="ARBA" id="ARBA00023004"/>
    </source>
</evidence>
<evidence type="ECO:0000313" key="8">
    <source>
        <dbReference type="Proteomes" id="UP000050381"/>
    </source>
</evidence>
<dbReference type="PROSITE" id="PS51918">
    <property type="entry name" value="RADICAL_SAM"/>
    <property type="match status" value="1"/>
</dbReference>
<proteinExistence type="predicted"/>
<dbReference type="InterPro" id="IPR034505">
    <property type="entry name" value="Coproporphyrinogen-III_oxidase"/>
</dbReference>
<dbReference type="GO" id="GO:0005737">
    <property type="term" value="C:cytoplasm"/>
    <property type="evidence" value="ECO:0007669"/>
    <property type="project" value="TreeGrafter"/>
</dbReference>
<accession>A0A0P9N8D1</accession>
<dbReference type="GO" id="GO:0051539">
    <property type="term" value="F:4 iron, 4 sulfur cluster binding"/>
    <property type="evidence" value="ECO:0007669"/>
    <property type="project" value="TreeGrafter"/>
</dbReference>
<keyword evidence="3" id="KW-0479">Metal-binding</keyword>
<name>A0A0P9N8D1_PSESX</name>
<dbReference type="InterPro" id="IPR013785">
    <property type="entry name" value="Aldolase_TIM"/>
</dbReference>
<evidence type="ECO:0000256" key="3">
    <source>
        <dbReference type="ARBA" id="ARBA00022723"/>
    </source>
</evidence>
<feature type="domain" description="Radical SAM core" evidence="6">
    <location>
        <begin position="32"/>
        <end position="271"/>
    </location>
</feature>
<evidence type="ECO:0000259" key="6">
    <source>
        <dbReference type="PROSITE" id="PS51918"/>
    </source>
</evidence>
<dbReference type="InterPro" id="IPR006638">
    <property type="entry name" value="Elp3/MiaA/NifB-like_rSAM"/>
</dbReference>
<dbReference type="SFLD" id="SFLDS00029">
    <property type="entry name" value="Radical_SAM"/>
    <property type="match status" value="1"/>
</dbReference>
<keyword evidence="4" id="KW-0408">Iron</keyword>
<evidence type="ECO:0000313" key="7">
    <source>
        <dbReference type="EMBL" id="KPW94115.1"/>
    </source>
</evidence>
<dbReference type="Pfam" id="PF04055">
    <property type="entry name" value="Radical_SAM"/>
    <property type="match status" value="1"/>
</dbReference>
<organism evidence="7 8">
    <name type="scientific">Pseudomonas syringae pv. castaneae</name>
    <dbReference type="NCBI Taxonomy" id="264450"/>
    <lineage>
        <taxon>Bacteria</taxon>
        <taxon>Pseudomonadati</taxon>
        <taxon>Pseudomonadota</taxon>
        <taxon>Gammaproteobacteria</taxon>
        <taxon>Pseudomonadales</taxon>
        <taxon>Pseudomonadaceae</taxon>
        <taxon>Pseudomonas</taxon>
        <taxon>Pseudomonas syringae</taxon>
    </lineage>
</organism>
<dbReference type="SMART" id="SM00729">
    <property type="entry name" value="Elp3"/>
    <property type="match status" value="1"/>
</dbReference>
<comment type="caution">
    <text evidence="7">The sequence shown here is derived from an EMBL/GenBank/DDBJ whole genome shotgun (WGS) entry which is preliminary data.</text>
</comment>
<protein>
    <submittedName>
        <fullName evidence="7">Integrase</fullName>
    </submittedName>
</protein>